<dbReference type="Pfam" id="PF03476">
    <property type="entry name" value="MOSC_N"/>
    <property type="match status" value="1"/>
</dbReference>
<dbReference type="AlphaFoldDB" id="A0A9W8GDY0"/>
<sequence length="338" mass="37852">MSPAVAATASAIAASAVVSIHDLQHIQTDNSAPAEWKISALYTYPVKSCQPAALQESQVAATGLAYDRLWMLTDARSGRFVTQRQVSKLALVKVTINEADDTLGLSTEAMPTTLRLPLHPQLGRDLGEQFKVRVWYDDVFGRCCGKQANDWLTEFVGRPIRLLYKDPAAQRLVSRYLPAKEVCPEPPQSGFADVFPFHITTDVSLCDVNKHVPRPLEHRNFRPNIVLSAVDPDTLPYDEETWRRIEFSDDCGGRYWSMFVTSRTPRCTMPNVELETGAMSADREPMESLRKFRCVDPGKPTYVCFGMQAAPQRIGQTVRVGQSVFVRERGFHSLTESL</sequence>
<dbReference type="InterPro" id="IPR005302">
    <property type="entry name" value="MoCF_Sase_C"/>
</dbReference>
<dbReference type="Proteomes" id="UP001151518">
    <property type="component" value="Unassembled WGS sequence"/>
</dbReference>
<dbReference type="SUPFAM" id="SSF141673">
    <property type="entry name" value="MOSC N-terminal domain-like"/>
    <property type="match status" value="1"/>
</dbReference>
<dbReference type="GO" id="GO:0030170">
    <property type="term" value="F:pyridoxal phosphate binding"/>
    <property type="evidence" value="ECO:0007669"/>
    <property type="project" value="InterPro"/>
</dbReference>
<name>A0A9W8GDY0_9FUNG</name>
<dbReference type="PANTHER" id="PTHR14237">
    <property type="entry name" value="MOLYBDOPTERIN COFACTOR SULFURASE MOSC"/>
    <property type="match status" value="1"/>
</dbReference>
<organism evidence="2 3">
    <name type="scientific">Coemansia spiralis</name>
    <dbReference type="NCBI Taxonomy" id="417178"/>
    <lineage>
        <taxon>Eukaryota</taxon>
        <taxon>Fungi</taxon>
        <taxon>Fungi incertae sedis</taxon>
        <taxon>Zoopagomycota</taxon>
        <taxon>Kickxellomycotina</taxon>
        <taxon>Kickxellomycetes</taxon>
        <taxon>Kickxellales</taxon>
        <taxon>Kickxellaceae</taxon>
        <taxon>Coemansia</taxon>
    </lineage>
</organism>
<evidence type="ECO:0000313" key="3">
    <source>
        <dbReference type="Proteomes" id="UP001151518"/>
    </source>
</evidence>
<dbReference type="OrthoDB" id="17255at2759"/>
<dbReference type="InterPro" id="IPR005303">
    <property type="entry name" value="MOCOS_middle"/>
</dbReference>
<feature type="domain" description="MOSC" evidence="1">
    <location>
        <begin position="170"/>
        <end position="327"/>
    </location>
</feature>
<dbReference type="EMBL" id="JANBTW010000006">
    <property type="protein sequence ID" value="KAJ2680255.1"/>
    <property type="molecule type" value="Genomic_DNA"/>
</dbReference>
<dbReference type="Pfam" id="PF03473">
    <property type="entry name" value="MOSC"/>
    <property type="match status" value="1"/>
</dbReference>
<comment type="caution">
    <text evidence="2">The sequence shown here is derived from an EMBL/GenBank/DDBJ whole genome shotgun (WGS) entry which is preliminary data.</text>
</comment>
<accession>A0A9W8GDY0</accession>
<proteinExistence type="predicted"/>
<dbReference type="GO" id="GO:0003824">
    <property type="term" value="F:catalytic activity"/>
    <property type="evidence" value="ECO:0007669"/>
    <property type="project" value="InterPro"/>
</dbReference>
<gene>
    <name evidence="2" type="ORF">GGI25_000848</name>
</gene>
<evidence type="ECO:0000259" key="1">
    <source>
        <dbReference type="PROSITE" id="PS51340"/>
    </source>
</evidence>
<dbReference type="GO" id="GO:0030151">
    <property type="term" value="F:molybdenum ion binding"/>
    <property type="evidence" value="ECO:0007669"/>
    <property type="project" value="InterPro"/>
</dbReference>
<dbReference type="PROSITE" id="PS51340">
    <property type="entry name" value="MOSC"/>
    <property type="match status" value="1"/>
</dbReference>
<reference evidence="2" key="1">
    <citation type="submission" date="2022-07" db="EMBL/GenBank/DDBJ databases">
        <title>Phylogenomic reconstructions and comparative analyses of Kickxellomycotina fungi.</title>
        <authorList>
            <person name="Reynolds N.K."/>
            <person name="Stajich J.E."/>
            <person name="Barry K."/>
            <person name="Grigoriev I.V."/>
            <person name="Crous P."/>
            <person name="Smith M.E."/>
        </authorList>
    </citation>
    <scope>NUCLEOTIDE SEQUENCE</scope>
    <source>
        <strain evidence="2">NRRL 3115</strain>
    </source>
</reference>
<dbReference type="PANTHER" id="PTHR14237:SF19">
    <property type="entry name" value="MITOCHONDRIAL AMIDOXIME REDUCING COMPONENT 1"/>
    <property type="match status" value="1"/>
</dbReference>
<evidence type="ECO:0000313" key="2">
    <source>
        <dbReference type="EMBL" id="KAJ2680255.1"/>
    </source>
</evidence>
<protein>
    <recommendedName>
        <fullName evidence="1">MOSC domain-containing protein</fullName>
    </recommendedName>
</protein>